<protein>
    <recommendedName>
        <fullName evidence="2">DUF4328 domain-containing protein</fullName>
    </recommendedName>
</protein>
<evidence type="ECO:0000313" key="3">
    <source>
        <dbReference type="EMBL" id="GGK46738.1"/>
    </source>
</evidence>
<dbReference type="Proteomes" id="UP000637788">
    <property type="component" value="Unassembled WGS sequence"/>
</dbReference>
<keyword evidence="4" id="KW-1185">Reference proteome</keyword>
<proteinExistence type="predicted"/>
<reference evidence="3" key="1">
    <citation type="journal article" date="2014" name="Int. J. Syst. Evol. Microbiol.">
        <title>Complete genome sequence of Corynebacterium casei LMG S-19264T (=DSM 44701T), isolated from a smear-ripened cheese.</title>
        <authorList>
            <consortium name="US DOE Joint Genome Institute (JGI-PGF)"/>
            <person name="Walter F."/>
            <person name="Albersmeier A."/>
            <person name="Kalinowski J."/>
            <person name="Ruckert C."/>
        </authorList>
    </citation>
    <scope>NUCLEOTIDE SEQUENCE</scope>
    <source>
        <strain evidence="3">JCM 3035</strain>
    </source>
</reference>
<gene>
    <name evidence="3" type="ORF">GCM10010094_03410</name>
</gene>
<dbReference type="RefSeq" id="WP_246567198.1">
    <property type="nucleotide sequence ID" value="NZ_BMPQ01000001.1"/>
</dbReference>
<organism evidence="3 4">
    <name type="scientific">Streptomyces flaveus</name>
    <dbReference type="NCBI Taxonomy" id="66370"/>
    <lineage>
        <taxon>Bacteria</taxon>
        <taxon>Bacillati</taxon>
        <taxon>Actinomycetota</taxon>
        <taxon>Actinomycetes</taxon>
        <taxon>Kitasatosporales</taxon>
        <taxon>Streptomycetaceae</taxon>
        <taxon>Streptomyces</taxon>
        <taxon>Streptomyces aurantiacus group</taxon>
    </lineage>
</organism>
<dbReference type="AlphaFoldDB" id="A0A917QDW1"/>
<name>A0A917QDW1_9ACTN</name>
<reference evidence="3" key="2">
    <citation type="submission" date="2020-09" db="EMBL/GenBank/DDBJ databases">
        <authorList>
            <person name="Sun Q."/>
            <person name="Ohkuma M."/>
        </authorList>
    </citation>
    <scope>NUCLEOTIDE SEQUENCE</scope>
    <source>
        <strain evidence="3">JCM 3035</strain>
    </source>
</reference>
<feature type="transmembrane region" description="Helical" evidence="1">
    <location>
        <begin position="152"/>
        <end position="170"/>
    </location>
</feature>
<feature type="transmembrane region" description="Helical" evidence="1">
    <location>
        <begin position="114"/>
        <end position="132"/>
    </location>
</feature>
<feature type="transmembrane region" description="Helical" evidence="1">
    <location>
        <begin position="70"/>
        <end position="94"/>
    </location>
</feature>
<dbReference type="EMBL" id="BMPQ01000001">
    <property type="protein sequence ID" value="GGK46738.1"/>
    <property type="molecule type" value="Genomic_DNA"/>
</dbReference>
<evidence type="ECO:0000259" key="2">
    <source>
        <dbReference type="Pfam" id="PF14219"/>
    </source>
</evidence>
<dbReference type="InterPro" id="IPR025565">
    <property type="entry name" value="DUF4328"/>
</dbReference>
<feature type="domain" description="DUF4328" evidence="2">
    <location>
        <begin position="74"/>
        <end position="209"/>
    </location>
</feature>
<keyword evidence="1" id="KW-0472">Membrane</keyword>
<dbReference type="Pfam" id="PF14219">
    <property type="entry name" value="DUF4328"/>
    <property type="match status" value="1"/>
</dbReference>
<keyword evidence="1" id="KW-1133">Transmembrane helix</keyword>
<evidence type="ECO:0000256" key="1">
    <source>
        <dbReference type="SAM" id="Phobius"/>
    </source>
</evidence>
<sequence length="228" mass="24225">MNDHIAENASAPRPPRGAARCAEAALALAGVAWAAQAVWQIRLAAAGEPASGPPDQGNGNHRTPTSLEDAYHIVSAVGDIVTGLCALVFLLWLVRARDNARALSGERPRYSWPWVYLGWIVPVANLWVPRGIVADVHRASAPGAPLPRALNWWWGLWLAGMFSGAGLMYADSTDEVIARAYTDIWQLLLSDTAVVAAAVAGVLVVRAVTVAQTGRTADAVRHDTAPEA</sequence>
<evidence type="ECO:0000313" key="4">
    <source>
        <dbReference type="Proteomes" id="UP000637788"/>
    </source>
</evidence>
<keyword evidence="1" id="KW-0812">Transmembrane</keyword>
<accession>A0A917QDW1</accession>
<comment type="caution">
    <text evidence="3">The sequence shown here is derived from an EMBL/GenBank/DDBJ whole genome shotgun (WGS) entry which is preliminary data.</text>
</comment>